<dbReference type="Pfam" id="PF09413">
    <property type="entry name" value="DUF2007"/>
    <property type="match status" value="1"/>
</dbReference>
<dbReference type="Gene3D" id="3.30.70.790">
    <property type="entry name" value="UreE, C-terminal domain"/>
    <property type="match status" value="1"/>
</dbReference>
<name>A0A4Y8ZVR2_9SPHN</name>
<dbReference type="RefSeq" id="WP_135084057.1">
    <property type="nucleotide sequence ID" value="NZ_SPDV01000007.1"/>
</dbReference>
<feature type="domain" description="DUF2007" evidence="1">
    <location>
        <begin position="4"/>
        <end position="63"/>
    </location>
</feature>
<dbReference type="AlphaFoldDB" id="A0A4Y8ZVR2"/>
<protein>
    <submittedName>
        <fullName evidence="2">DUF2007 domain-containing protein</fullName>
    </submittedName>
</protein>
<dbReference type="OrthoDB" id="7573469at2"/>
<accession>A0A4Y8ZVR2</accession>
<organism evidence="2 3">
    <name type="scientific">Sphingomonas parva</name>
    <dbReference type="NCBI Taxonomy" id="2555898"/>
    <lineage>
        <taxon>Bacteria</taxon>
        <taxon>Pseudomonadati</taxon>
        <taxon>Pseudomonadota</taxon>
        <taxon>Alphaproteobacteria</taxon>
        <taxon>Sphingomonadales</taxon>
        <taxon>Sphingomonadaceae</taxon>
        <taxon>Sphingomonas</taxon>
    </lineage>
</organism>
<dbReference type="SUPFAM" id="SSF54913">
    <property type="entry name" value="GlnB-like"/>
    <property type="match status" value="1"/>
</dbReference>
<dbReference type="Proteomes" id="UP000298213">
    <property type="component" value="Unassembled WGS sequence"/>
</dbReference>
<proteinExistence type="predicted"/>
<dbReference type="InterPro" id="IPR011322">
    <property type="entry name" value="N-reg_PII-like_a/b"/>
</dbReference>
<reference evidence="2 3" key="1">
    <citation type="submission" date="2019-03" db="EMBL/GenBank/DDBJ databases">
        <title>Genome sequence of Sphingomonas sp. 17J27-24.</title>
        <authorList>
            <person name="Kim M."/>
            <person name="Maeng S."/>
            <person name="Sathiyaraj S."/>
        </authorList>
    </citation>
    <scope>NUCLEOTIDE SEQUENCE [LARGE SCALE GENOMIC DNA]</scope>
    <source>
        <strain evidence="2 3">17J27-24</strain>
    </source>
</reference>
<evidence type="ECO:0000259" key="1">
    <source>
        <dbReference type="Pfam" id="PF09413"/>
    </source>
</evidence>
<comment type="caution">
    <text evidence="2">The sequence shown here is derived from an EMBL/GenBank/DDBJ whole genome shotgun (WGS) entry which is preliminary data.</text>
</comment>
<evidence type="ECO:0000313" key="2">
    <source>
        <dbReference type="EMBL" id="TFI59412.1"/>
    </source>
</evidence>
<keyword evidence="3" id="KW-1185">Reference proteome</keyword>
<sequence length="66" mass="7034">MLLEAARFSNSLEAGLARSTLEAEGIGAVLFDTEMTWEGMGGLIPIRLMVLDEDLAQAKRVLAAGI</sequence>
<gene>
    <name evidence="2" type="ORF">E2493_04235</name>
</gene>
<evidence type="ECO:0000313" key="3">
    <source>
        <dbReference type="Proteomes" id="UP000298213"/>
    </source>
</evidence>
<dbReference type="InterPro" id="IPR018551">
    <property type="entry name" value="DUF2007"/>
</dbReference>
<dbReference type="EMBL" id="SPDV01000007">
    <property type="protein sequence ID" value="TFI59412.1"/>
    <property type="molecule type" value="Genomic_DNA"/>
</dbReference>